<feature type="compositionally biased region" description="Basic and acidic residues" evidence="1">
    <location>
        <begin position="113"/>
        <end position="123"/>
    </location>
</feature>
<protein>
    <submittedName>
        <fullName evidence="2">Uncharacterized protein</fullName>
    </submittedName>
</protein>
<name>A0A9W9JAI6_9EURO</name>
<organism evidence="2 3">
    <name type="scientific">Penicillium cf. viridicatum</name>
    <dbReference type="NCBI Taxonomy" id="2972119"/>
    <lineage>
        <taxon>Eukaryota</taxon>
        <taxon>Fungi</taxon>
        <taxon>Dikarya</taxon>
        <taxon>Ascomycota</taxon>
        <taxon>Pezizomycotina</taxon>
        <taxon>Eurotiomycetes</taxon>
        <taxon>Eurotiomycetidae</taxon>
        <taxon>Eurotiales</taxon>
        <taxon>Aspergillaceae</taxon>
        <taxon>Penicillium</taxon>
    </lineage>
</organism>
<reference evidence="2" key="1">
    <citation type="submission" date="2022-11" db="EMBL/GenBank/DDBJ databases">
        <authorList>
            <person name="Petersen C."/>
        </authorList>
    </citation>
    <scope>NUCLEOTIDE SEQUENCE</scope>
    <source>
        <strain evidence="2">IBT 20477</strain>
    </source>
</reference>
<evidence type="ECO:0000313" key="2">
    <source>
        <dbReference type="EMBL" id="KAJ5192859.1"/>
    </source>
</evidence>
<accession>A0A9W9JAI6</accession>
<proteinExistence type="predicted"/>
<gene>
    <name evidence="2" type="ORF">N7449_009001</name>
</gene>
<reference evidence="2" key="2">
    <citation type="journal article" date="2023" name="IMA Fungus">
        <title>Comparative genomic study of the Penicillium genus elucidates a diverse pangenome and 15 lateral gene transfer events.</title>
        <authorList>
            <person name="Petersen C."/>
            <person name="Sorensen T."/>
            <person name="Nielsen M.R."/>
            <person name="Sondergaard T.E."/>
            <person name="Sorensen J.L."/>
            <person name="Fitzpatrick D.A."/>
            <person name="Frisvad J.C."/>
            <person name="Nielsen K.L."/>
        </authorList>
    </citation>
    <scope>NUCLEOTIDE SEQUENCE</scope>
    <source>
        <strain evidence="2">IBT 20477</strain>
    </source>
</reference>
<comment type="caution">
    <text evidence="2">The sequence shown here is derived from an EMBL/GenBank/DDBJ whole genome shotgun (WGS) entry which is preliminary data.</text>
</comment>
<evidence type="ECO:0000256" key="1">
    <source>
        <dbReference type="SAM" id="MobiDB-lite"/>
    </source>
</evidence>
<dbReference type="Proteomes" id="UP001150942">
    <property type="component" value="Unassembled WGS sequence"/>
</dbReference>
<keyword evidence="3" id="KW-1185">Reference proteome</keyword>
<evidence type="ECO:0000313" key="3">
    <source>
        <dbReference type="Proteomes" id="UP001150942"/>
    </source>
</evidence>
<feature type="region of interest" description="Disordered" evidence="1">
    <location>
        <begin position="113"/>
        <end position="143"/>
    </location>
</feature>
<dbReference type="AlphaFoldDB" id="A0A9W9JAI6"/>
<sequence>MVRSWEEPAEQDDQYYRARTKSEQTHRSLAGQRLGSSLRQEDILSHIPLQTNRRGICARHTVGPRGLRWLLVRTELIKVEVYGDRPVGYLRGNSTSSPYTQKLEYIPAEPRVELKNNDLKQINDYRPPSPTSVGQDSENDSPD</sequence>
<dbReference type="EMBL" id="JAPQKQ010000006">
    <property type="protein sequence ID" value="KAJ5192859.1"/>
    <property type="molecule type" value="Genomic_DNA"/>
</dbReference>